<comment type="similarity">
    <text evidence="1">Belongs to the universal ribosomal protein uS2 family.</text>
</comment>
<dbReference type="GO" id="GO:0005840">
    <property type="term" value="C:ribosome"/>
    <property type="evidence" value="ECO:0007669"/>
    <property type="project" value="InterPro"/>
</dbReference>
<proteinExistence type="inferred from homology"/>
<evidence type="ECO:0008006" key="4">
    <source>
        <dbReference type="Google" id="ProtNLM"/>
    </source>
</evidence>
<name>A0AAP0IGT4_9MAGN</name>
<dbReference type="Pfam" id="PF00318">
    <property type="entry name" value="Ribosomal_S2"/>
    <property type="match status" value="1"/>
</dbReference>
<keyword evidence="3" id="KW-1185">Reference proteome</keyword>
<dbReference type="Proteomes" id="UP001420932">
    <property type="component" value="Unassembled WGS sequence"/>
</dbReference>
<dbReference type="Gene3D" id="3.40.50.10490">
    <property type="entry name" value="Glucose-6-phosphate isomerase like protein, domain 1"/>
    <property type="match status" value="1"/>
</dbReference>
<evidence type="ECO:0000313" key="3">
    <source>
        <dbReference type="Proteomes" id="UP001420932"/>
    </source>
</evidence>
<reference evidence="2 3" key="1">
    <citation type="submission" date="2024-01" db="EMBL/GenBank/DDBJ databases">
        <title>Genome assemblies of Stephania.</title>
        <authorList>
            <person name="Yang L."/>
        </authorList>
    </citation>
    <scope>NUCLEOTIDE SEQUENCE [LARGE SCALE GENOMIC DNA]</scope>
    <source>
        <strain evidence="2">YNDBR</strain>
        <tissue evidence="2">Leaf</tissue>
    </source>
</reference>
<dbReference type="EMBL" id="JBBNAF010000009">
    <property type="protein sequence ID" value="KAK9114496.1"/>
    <property type="molecule type" value="Genomic_DNA"/>
</dbReference>
<gene>
    <name evidence="2" type="ORF">Syun_021293</name>
</gene>
<evidence type="ECO:0000313" key="2">
    <source>
        <dbReference type="EMBL" id="KAK9114496.1"/>
    </source>
</evidence>
<dbReference type="AlphaFoldDB" id="A0AAP0IGT4"/>
<dbReference type="InterPro" id="IPR001865">
    <property type="entry name" value="Ribosomal_uS2"/>
</dbReference>
<comment type="caution">
    <text evidence="2">The sequence shown here is derived from an EMBL/GenBank/DDBJ whole genome shotgun (WGS) entry which is preliminary data.</text>
</comment>
<dbReference type="InterPro" id="IPR023591">
    <property type="entry name" value="Ribosomal_uS2_flav_dom_sf"/>
</dbReference>
<protein>
    <recommendedName>
        <fullName evidence="4">Ribosomal protein S2</fullName>
    </recommendedName>
</protein>
<evidence type="ECO:0000256" key="1">
    <source>
        <dbReference type="ARBA" id="ARBA00006242"/>
    </source>
</evidence>
<organism evidence="2 3">
    <name type="scientific">Stephania yunnanensis</name>
    <dbReference type="NCBI Taxonomy" id="152371"/>
    <lineage>
        <taxon>Eukaryota</taxon>
        <taxon>Viridiplantae</taxon>
        <taxon>Streptophyta</taxon>
        <taxon>Embryophyta</taxon>
        <taxon>Tracheophyta</taxon>
        <taxon>Spermatophyta</taxon>
        <taxon>Magnoliopsida</taxon>
        <taxon>Ranunculales</taxon>
        <taxon>Menispermaceae</taxon>
        <taxon>Menispermoideae</taxon>
        <taxon>Cissampelideae</taxon>
        <taxon>Stephania</taxon>
    </lineage>
</organism>
<dbReference type="SUPFAM" id="SSF52313">
    <property type="entry name" value="Ribosomal protein S2"/>
    <property type="match status" value="1"/>
</dbReference>
<accession>A0AAP0IGT4</accession>
<dbReference type="GO" id="GO:0006412">
    <property type="term" value="P:translation"/>
    <property type="evidence" value="ECO:0007669"/>
    <property type="project" value="InterPro"/>
</dbReference>
<dbReference type="GO" id="GO:0003735">
    <property type="term" value="F:structural constituent of ribosome"/>
    <property type="evidence" value="ECO:0007669"/>
    <property type="project" value="InterPro"/>
</dbReference>
<sequence length="130" mass="14610">MMEAGVHFGHGTRKWNPRMTPYISSIRKGLASFGPRVGQGFATGQAVKGIARQLGLHAETTKQEVDSFIREGKKGPERDKCHTLEWQRKAKLGSNKERGKSSLARLKGEERKYARLKGEGRKYARLKGEE</sequence>